<dbReference type="InterPro" id="IPR036869">
    <property type="entry name" value="J_dom_sf"/>
</dbReference>
<dbReference type="GO" id="GO:0072583">
    <property type="term" value="P:clathrin-dependent endocytosis"/>
    <property type="evidence" value="ECO:0007669"/>
    <property type="project" value="TreeGrafter"/>
</dbReference>
<dbReference type="GO" id="GO:0005737">
    <property type="term" value="C:cytoplasm"/>
    <property type="evidence" value="ECO:0007669"/>
    <property type="project" value="TreeGrafter"/>
</dbReference>
<feature type="domain" description="J" evidence="1">
    <location>
        <begin position="45"/>
        <end position="118"/>
    </location>
</feature>
<dbReference type="PANTHER" id="PTHR23172">
    <property type="entry name" value="AUXILIN/CYCLIN G-ASSOCIATED KINASE-RELATED"/>
    <property type="match status" value="1"/>
</dbReference>
<dbReference type="GO" id="GO:0030276">
    <property type="term" value="F:clathrin binding"/>
    <property type="evidence" value="ECO:0007669"/>
    <property type="project" value="TreeGrafter"/>
</dbReference>
<comment type="caution">
    <text evidence="2">The sequence shown here is derived from an EMBL/GenBank/DDBJ whole genome shotgun (WGS) entry which is preliminary data.</text>
</comment>
<organism evidence="2">
    <name type="scientific">Brassica cretica</name>
    <name type="common">Mustard</name>
    <dbReference type="NCBI Taxonomy" id="69181"/>
    <lineage>
        <taxon>Eukaryota</taxon>
        <taxon>Viridiplantae</taxon>
        <taxon>Streptophyta</taxon>
        <taxon>Embryophyta</taxon>
        <taxon>Tracheophyta</taxon>
        <taxon>Spermatophyta</taxon>
        <taxon>Magnoliopsida</taxon>
        <taxon>eudicotyledons</taxon>
        <taxon>Gunneridae</taxon>
        <taxon>Pentapetalae</taxon>
        <taxon>rosids</taxon>
        <taxon>malvids</taxon>
        <taxon>Brassicales</taxon>
        <taxon>Brassicaceae</taxon>
        <taxon>Brassiceae</taxon>
        <taxon>Brassica</taxon>
    </lineage>
</organism>
<dbReference type="AlphaFoldDB" id="A0A8S9KF10"/>
<dbReference type="InterPro" id="IPR001623">
    <property type="entry name" value="DnaJ_domain"/>
</dbReference>
<gene>
    <name evidence="2" type="ORF">F2Q70_00045470</name>
</gene>
<dbReference type="PANTHER" id="PTHR23172:SF67">
    <property type="entry name" value="AUXILIN-LIKE PROTEIN 1"/>
    <property type="match status" value="1"/>
</dbReference>
<dbReference type="GO" id="GO:0072318">
    <property type="term" value="P:clathrin coat disassembly"/>
    <property type="evidence" value="ECO:0007669"/>
    <property type="project" value="TreeGrafter"/>
</dbReference>
<evidence type="ECO:0000313" key="2">
    <source>
        <dbReference type="EMBL" id="KAF2592481.1"/>
    </source>
</evidence>
<dbReference type="PROSITE" id="PS50076">
    <property type="entry name" value="DNAJ_2"/>
    <property type="match status" value="1"/>
</dbReference>
<dbReference type="GO" id="GO:0031982">
    <property type="term" value="C:vesicle"/>
    <property type="evidence" value="ECO:0007669"/>
    <property type="project" value="TreeGrafter"/>
</dbReference>
<protein>
    <recommendedName>
        <fullName evidence="1">J domain-containing protein</fullName>
    </recommendedName>
</protein>
<dbReference type="Gene3D" id="1.10.287.110">
    <property type="entry name" value="DnaJ domain"/>
    <property type="match status" value="1"/>
</dbReference>
<proteinExistence type="predicted"/>
<accession>A0A8S9KF10</accession>
<name>A0A8S9KF10_BRACR</name>
<reference evidence="2" key="1">
    <citation type="submission" date="2019-12" db="EMBL/GenBank/DDBJ databases">
        <title>Genome sequencing and annotation of Brassica cretica.</title>
        <authorList>
            <person name="Studholme D.J."/>
            <person name="Sarris P.F."/>
        </authorList>
    </citation>
    <scope>NUCLEOTIDE SEQUENCE</scope>
    <source>
        <strain evidence="2">PFS-102/07</strain>
        <tissue evidence="2">Leaf</tissue>
    </source>
</reference>
<dbReference type="SUPFAM" id="SSF46565">
    <property type="entry name" value="Chaperone J-domain"/>
    <property type="match status" value="1"/>
</dbReference>
<sequence length="118" mass="13259">MVDVKIDILFAVSVASELPHGSLILKILLNHPLTRSRIRASSQSNQQQILGAESGWKPIPLTDLVSSASVRKAYRKATLYVHPDKLQQRGASTQQKYICEKVFDLLKEAWNKFGADER</sequence>
<dbReference type="EMBL" id="QGKY02000164">
    <property type="protein sequence ID" value="KAF2592481.1"/>
    <property type="molecule type" value="Genomic_DNA"/>
</dbReference>
<evidence type="ECO:0000259" key="1">
    <source>
        <dbReference type="PROSITE" id="PS50076"/>
    </source>
</evidence>